<dbReference type="PANTHER" id="PTHR43684:SF1">
    <property type="entry name" value="ENOYL-COA DELTA ISOMERASE 2"/>
    <property type="match status" value="1"/>
</dbReference>
<comment type="subcellular location">
    <subcellularLocation>
        <location evidence="1">Peroxisome</location>
    </subcellularLocation>
</comment>
<organism evidence="5">
    <name type="scientific">marine sediment metagenome</name>
    <dbReference type="NCBI Taxonomy" id="412755"/>
    <lineage>
        <taxon>unclassified sequences</taxon>
        <taxon>metagenomes</taxon>
        <taxon>ecological metagenomes</taxon>
    </lineage>
</organism>
<comment type="caution">
    <text evidence="5">The sequence shown here is derived from an EMBL/GenBank/DDBJ whole genome shotgun (WGS) entry which is preliminary data.</text>
</comment>
<evidence type="ECO:0000256" key="2">
    <source>
        <dbReference type="ARBA" id="ARBA00023140"/>
    </source>
</evidence>
<dbReference type="Pfam" id="PF16113">
    <property type="entry name" value="ECH_2"/>
    <property type="match status" value="1"/>
</dbReference>
<dbReference type="InterPro" id="IPR045004">
    <property type="entry name" value="ECH_dom"/>
</dbReference>
<dbReference type="EMBL" id="BARV01011265">
    <property type="protein sequence ID" value="GAI05756.1"/>
    <property type="molecule type" value="Genomic_DNA"/>
</dbReference>
<dbReference type="PANTHER" id="PTHR43684">
    <property type="match status" value="1"/>
</dbReference>
<protein>
    <recommendedName>
        <fullName evidence="4">Enoyl-CoA hydratase/isomerase domain-containing protein</fullName>
    </recommendedName>
</protein>
<evidence type="ECO:0000256" key="1">
    <source>
        <dbReference type="ARBA" id="ARBA00004275"/>
    </source>
</evidence>
<sequence length="123" mass="13575">MNYEGLTLDKEGGVATLTLNRPEKLNAISPQMFQSLQKALDDVGRDSSLKVLIITGAGRGFCAGLDVTTFSQVREVSQQELGNDMRNFTFPLYNLPQPIVDTATDSLLYQPNSYGWSFGYFIG</sequence>
<proteinExistence type="predicted"/>
<reference evidence="5" key="1">
    <citation type="journal article" date="2014" name="Front. Microbiol.">
        <title>High frequency of phylogenetically diverse reductive dehalogenase-homologous genes in deep subseafloor sedimentary metagenomes.</title>
        <authorList>
            <person name="Kawai M."/>
            <person name="Futagami T."/>
            <person name="Toyoda A."/>
            <person name="Takaki Y."/>
            <person name="Nishi S."/>
            <person name="Hori S."/>
            <person name="Arai W."/>
            <person name="Tsubouchi T."/>
            <person name="Morono Y."/>
            <person name="Uchiyama I."/>
            <person name="Ito T."/>
            <person name="Fujiyama A."/>
            <person name="Inagaki F."/>
            <person name="Takami H."/>
        </authorList>
    </citation>
    <scope>NUCLEOTIDE SEQUENCE</scope>
    <source>
        <strain evidence="5">Expedition CK06-06</strain>
    </source>
</reference>
<dbReference type="InterPro" id="IPR029045">
    <property type="entry name" value="ClpP/crotonase-like_dom_sf"/>
</dbReference>
<keyword evidence="2" id="KW-0576">Peroxisome</keyword>
<dbReference type="InterPro" id="IPR051053">
    <property type="entry name" value="ECH/Chromodomain_protein"/>
</dbReference>
<dbReference type="GO" id="GO:0005777">
    <property type="term" value="C:peroxisome"/>
    <property type="evidence" value="ECO:0007669"/>
    <property type="project" value="UniProtKB-SubCell"/>
</dbReference>
<evidence type="ECO:0000259" key="4">
    <source>
        <dbReference type="Pfam" id="PF16113"/>
    </source>
</evidence>
<dbReference type="AlphaFoldDB" id="X1LIT4"/>
<dbReference type="SUPFAM" id="SSF52096">
    <property type="entry name" value="ClpP/crotonase"/>
    <property type="match status" value="1"/>
</dbReference>
<dbReference type="Gene3D" id="3.90.226.10">
    <property type="entry name" value="2-enoyl-CoA Hydratase, Chain A, domain 1"/>
    <property type="match status" value="1"/>
</dbReference>
<keyword evidence="3" id="KW-0413">Isomerase</keyword>
<evidence type="ECO:0000313" key="5">
    <source>
        <dbReference type="EMBL" id="GAI05756.1"/>
    </source>
</evidence>
<feature type="domain" description="Enoyl-CoA hydratase/isomerase" evidence="4">
    <location>
        <begin position="15"/>
        <end position="95"/>
    </location>
</feature>
<accession>X1LIT4</accession>
<gene>
    <name evidence="5" type="ORF">S06H3_21443</name>
</gene>
<name>X1LIT4_9ZZZZ</name>
<evidence type="ECO:0000256" key="3">
    <source>
        <dbReference type="ARBA" id="ARBA00023235"/>
    </source>
</evidence>
<dbReference type="GO" id="GO:0016853">
    <property type="term" value="F:isomerase activity"/>
    <property type="evidence" value="ECO:0007669"/>
    <property type="project" value="UniProtKB-KW"/>
</dbReference>
<dbReference type="CDD" id="cd06558">
    <property type="entry name" value="crotonase-like"/>
    <property type="match status" value="1"/>
</dbReference>